<dbReference type="Proteomes" id="UP001332192">
    <property type="component" value="Chromosome"/>
</dbReference>
<evidence type="ECO:0000259" key="5">
    <source>
        <dbReference type="Pfam" id="PF00370"/>
    </source>
</evidence>
<evidence type="ECO:0000256" key="3">
    <source>
        <dbReference type="ARBA" id="ARBA00022777"/>
    </source>
</evidence>
<evidence type="ECO:0000256" key="4">
    <source>
        <dbReference type="RuleBase" id="RU003733"/>
    </source>
</evidence>
<evidence type="ECO:0000313" key="7">
    <source>
        <dbReference type="EMBL" id="WRP18676.1"/>
    </source>
</evidence>
<sequence length="504" mass="54408">MPLLIGIDLGTTHLKALAIDEEGHPRASASIPTPATDEGDGRVVYDPEAVWQSVCQVLDAVLRGTDQRVAGIACASMGEAGFLLDEGGTPLWPAIAWFDPRTRPLEQWWQDHVGRARIRSITGLSMDFTYSLNKILWYRDADPDRFARARHWLGMAEWVAFKLSGHMATNYSLASRTMAFDLLREEWADELLEAASLPRSLLPPVLPAGTPLGPVTAGAAGETGLPAGTVVCVGAHDHICAALAAGAITPGVILNSCGTAETMLTTLDRASASEAMPDERVVVGHHLFPNLYYVMTSFRTSGLSADWFVHHLLTGGSPSHEAFAGRAAESAVGARGLLFYPYLRDASDQRHGAGSSGLLVGLRDFHTNADVARALIEGLAFEARRMFDRLQAVMQQPAQVVRAVGGSTANPVWMQVKADVLGIVVDVLEMKEATAYGAALLAGLGTGTFSDVRRMPEDSTRVRGRYVPDPTRHQAYDGLYRRYLSLLPSVIEVGARLQGSSQRR</sequence>
<dbReference type="SUPFAM" id="SSF53067">
    <property type="entry name" value="Actin-like ATPase domain"/>
    <property type="match status" value="2"/>
</dbReference>
<keyword evidence="2 4" id="KW-0808">Transferase</keyword>
<gene>
    <name evidence="7" type="ORF">U7230_06665</name>
</gene>
<comment type="similarity">
    <text evidence="1 4">Belongs to the FGGY kinase family.</text>
</comment>
<dbReference type="InterPro" id="IPR018484">
    <property type="entry name" value="FGGY_N"/>
</dbReference>
<protein>
    <submittedName>
        <fullName evidence="7">FGGY family carbohydrate kinase</fullName>
    </submittedName>
</protein>
<dbReference type="PIRSF" id="PIRSF000538">
    <property type="entry name" value="GlpK"/>
    <property type="match status" value="1"/>
</dbReference>
<evidence type="ECO:0000259" key="6">
    <source>
        <dbReference type="Pfam" id="PF02782"/>
    </source>
</evidence>
<accession>A0ABZ1C1K6</accession>
<organism evidence="7 8">
    <name type="scientific">Carboxydichorda subterranea</name>
    <dbReference type="NCBI Taxonomy" id="3109565"/>
    <lineage>
        <taxon>Bacteria</taxon>
        <taxon>Bacillati</taxon>
        <taxon>Bacillota</taxon>
        <taxon>Limnochordia</taxon>
        <taxon>Limnochordales</taxon>
        <taxon>Geochordaceae</taxon>
        <taxon>Carboxydichorda</taxon>
    </lineage>
</organism>
<keyword evidence="8" id="KW-1185">Reference proteome</keyword>
<dbReference type="EMBL" id="CP141615">
    <property type="protein sequence ID" value="WRP18676.1"/>
    <property type="molecule type" value="Genomic_DNA"/>
</dbReference>
<name>A0ABZ1C1K6_9FIRM</name>
<evidence type="ECO:0000313" key="8">
    <source>
        <dbReference type="Proteomes" id="UP001332192"/>
    </source>
</evidence>
<dbReference type="Pfam" id="PF02782">
    <property type="entry name" value="FGGY_C"/>
    <property type="match status" value="1"/>
</dbReference>
<reference evidence="7 8" key="1">
    <citation type="journal article" date="2024" name="Front. Microbiol.">
        <title>Novel thermophilic genera Geochorda gen. nov. and Carboxydochorda gen. nov. from the deep terrestrial subsurface reveal the ecophysiological diversity in the class Limnochordia.</title>
        <authorList>
            <person name="Karnachuk O.V."/>
            <person name="Lukina A.P."/>
            <person name="Avakyan M.R."/>
            <person name="Kadnikov V.V."/>
            <person name="Begmatov S."/>
            <person name="Beletsky A.V."/>
            <person name="Vlasova K.G."/>
            <person name="Novikov A.A."/>
            <person name="Shcherbakova V.A."/>
            <person name="Mardanov A.V."/>
            <person name="Ravin N.V."/>
        </authorList>
    </citation>
    <scope>NUCLEOTIDE SEQUENCE [LARGE SCALE GENOMIC DNA]</scope>
    <source>
        <strain evidence="7 8">L945</strain>
    </source>
</reference>
<dbReference type="InterPro" id="IPR018483">
    <property type="entry name" value="Carb_kinase_FGGY_CS"/>
</dbReference>
<dbReference type="CDD" id="cd07773">
    <property type="entry name" value="ASKHA_NBD_FGGY_FK"/>
    <property type="match status" value="1"/>
</dbReference>
<dbReference type="PANTHER" id="PTHR43095">
    <property type="entry name" value="SUGAR KINASE"/>
    <property type="match status" value="1"/>
</dbReference>
<dbReference type="InterPro" id="IPR043129">
    <property type="entry name" value="ATPase_NBD"/>
</dbReference>
<dbReference type="InterPro" id="IPR000577">
    <property type="entry name" value="Carb_kinase_FGGY"/>
</dbReference>
<dbReference type="InterPro" id="IPR018485">
    <property type="entry name" value="FGGY_C"/>
</dbReference>
<dbReference type="Pfam" id="PF00370">
    <property type="entry name" value="FGGY_N"/>
    <property type="match status" value="1"/>
</dbReference>
<evidence type="ECO:0000256" key="1">
    <source>
        <dbReference type="ARBA" id="ARBA00009156"/>
    </source>
</evidence>
<dbReference type="InterPro" id="IPR050406">
    <property type="entry name" value="FGGY_Carb_Kinase"/>
</dbReference>
<evidence type="ECO:0000256" key="2">
    <source>
        <dbReference type="ARBA" id="ARBA00022679"/>
    </source>
</evidence>
<dbReference type="PROSITE" id="PS00445">
    <property type="entry name" value="FGGY_KINASES_2"/>
    <property type="match status" value="1"/>
</dbReference>
<feature type="domain" description="Carbohydrate kinase FGGY C-terminal" evidence="6">
    <location>
        <begin position="255"/>
        <end position="443"/>
    </location>
</feature>
<dbReference type="GO" id="GO:0016301">
    <property type="term" value="F:kinase activity"/>
    <property type="evidence" value="ECO:0007669"/>
    <property type="project" value="UniProtKB-KW"/>
</dbReference>
<proteinExistence type="inferred from homology"/>
<dbReference type="Gene3D" id="3.30.420.40">
    <property type="match status" value="2"/>
</dbReference>
<dbReference type="PANTHER" id="PTHR43095:SF5">
    <property type="entry name" value="XYLULOSE KINASE"/>
    <property type="match status" value="1"/>
</dbReference>
<keyword evidence="3 4" id="KW-0418">Kinase</keyword>
<feature type="domain" description="Carbohydrate kinase FGGY N-terminal" evidence="5">
    <location>
        <begin position="4"/>
        <end position="243"/>
    </location>
</feature>
<dbReference type="RefSeq" id="WP_324717949.1">
    <property type="nucleotide sequence ID" value="NZ_CP141615.1"/>
</dbReference>